<keyword evidence="1" id="KW-0046">Antibiotic resistance</keyword>
<gene>
    <name evidence="3" type="ORF">NC661_16575</name>
</gene>
<protein>
    <submittedName>
        <fullName evidence="3">Acetyltransferase</fullName>
    </submittedName>
</protein>
<dbReference type="InterPro" id="IPR016181">
    <property type="entry name" value="Acyl_CoA_acyltransferase"/>
</dbReference>
<reference evidence="3" key="1">
    <citation type="submission" date="2022-06" db="EMBL/GenBank/DDBJ databases">
        <title>Aquibacillus sp. a new bacterium isolated from soil saline samples.</title>
        <authorList>
            <person name="Galisteo C."/>
            <person name="De La Haba R."/>
            <person name="Sanchez-Porro C."/>
            <person name="Ventosa A."/>
        </authorList>
    </citation>
    <scope>NUCLEOTIDE SEQUENCE</scope>
    <source>
        <strain evidence="3">JCM 12387</strain>
    </source>
</reference>
<dbReference type="RefSeq" id="WP_259870342.1">
    <property type="nucleotide sequence ID" value="NZ_JAMQJZ010000015.1"/>
</dbReference>
<keyword evidence="4" id="KW-1185">Reference proteome</keyword>
<dbReference type="GO" id="GO:0046677">
    <property type="term" value="P:response to antibiotic"/>
    <property type="evidence" value="ECO:0007669"/>
    <property type="project" value="UniProtKB-KW"/>
</dbReference>
<proteinExistence type="predicted"/>
<evidence type="ECO:0000313" key="3">
    <source>
        <dbReference type="EMBL" id="MDC3421989.1"/>
    </source>
</evidence>
<dbReference type="EMBL" id="JAMQJZ010000015">
    <property type="protein sequence ID" value="MDC3421989.1"/>
    <property type="molecule type" value="Genomic_DNA"/>
</dbReference>
<dbReference type="SUPFAM" id="SSF55729">
    <property type="entry name" value="Acyl-CoA N-acyltransferases (Nat)"/>
    <property type="match status" value="1"/>
</dbReference>
<accession>A0A9X4AJN0</accession>
<dbReference type="GO" id="GO:0016410">
    <property type="term" value="F:N-acyltransferase activity"/>
    <property type="evidence" value="ECO:0007669"/>
    <property type="project" value="TreeGrafter"/>
</dbReference>
<dbReference type="PANTHER" id="PTHR31438">
    <property type="entry name" value="LYSINE N-ACYLTRANSFERASE C17G9.06C-RELATED"/>
    <property type="match status" value="1"/>
</dbReference>
<dbReference type="InterPro" id="IPR000182">
    <property type="entry name" value="GNAT_dom"/>
</dbReference>
<organism evidence="3 4">
    <name type="scientific">Aquibacillus koreensis</name>
    <dbReference type="NCBI Taxonomy" id="279446"/>
    <lineage>
        <taxon>Bacteria</taxon>
        <taxon>Bacillati</taxon>
        <taxon>Bacillota</taxon>
        <taxon>Bacilli</taxon>
        <taxon>Bacillales</taxon>
        <taxon>Bacillaceae</taxon>
        <taxon>Aquibacillus</taxon>
    </lineage>
</organism>
<feature type="domain" description="N-acetyltransferase" evidence="2">
    <location>
        <begin position="8"/>
        <end position="172"/>
    </location>
</feature>
<evidence type="ECO:0000313" key="4">
    <source>
        <dbReference type="Proteomes" id="UP001145072"/>
    </source>
</evidence>
<evidence type="ECO:0000256" key="1">
    <source>
        <dbReference type="ARBA" id="ARBA00023251"/>
    </source>
</evidence>
<dbReference type="Pfam" id="PF13523">
    <property type="entry name" value="Acetyltransf_8"/>
    <property type="match status" value="1"/>
</dbReference>
<dbReference type="PROSITE" id="PS51186">
    <property type="entry name" value="GNAT"/>
    <property type="match status" value="1"/>
</dbReference>
<dbReference type="Gene3D" id="3.40.630.30">
    <property type="match status" value="1"/>
</dbReference>
<comment type="caution">
    <text evidence="3">The sequence shown here is derived from an EMBL/GenBank/DDBJ whole genome shotgun (WGS) entry which is preliminary data.</text>
</comment>
<sequence>MLIQKDALQVRYLEEKDKPLLANWLSNPNVLQFYEGRDQPFDLEQVNKVFYGNDREGRCMVEFGGKEIGYIQFYTLDDITKATYGYNDQIIYGIDQFIGEEDYWNKGIGKLLVTSMARYLIKQKSAERVVMDPQIRNQRAIRCYEKSGFIKVKKLPKHELHEGEYQDCWLMEYGNVL</sequence>
<dbReference type="Proteomes" id="UP001145072">
    <property type="component" value="Unassembled WGS sequence"/>
</dbReference>
<evidence type="ECO:0000259" key="2">
    <source>
        <dbReference type="PROSITE" id="PS51186"/>
    </source>
</evidence>
<name>A0A9X4AJN0_9BACI</name>
<dbReference type="AlphaFoldDB" id="A0A9X4AJN0"/>
<dbReference type="PANTHER" id="PTHR31438:SF1">
    <property type="entry name" value="LYSINE N-ACYLTRANSFERASE C17G9.06C-RELATED"/>
    <property type="match status" value="1"/>
</dbReference>